<keyword evidence="1" id="KW-0812">Transmembrane</keyword>
<organism evidence="2 3">
    <name type="scientific">Luteolibacter luteus</name>
    <dbReference type="NCBI Taxonomy" id="2728835"/>
    <lineage>
        <taxon>Bacteria</taxon>
        <taxon>Pseudomonadati</taxon>
        <taxon>Verrucomicrobiota</taxon>
        <taxon>Verrucomicrobiia</taxon>
        <taxon>Verrucomicrobiales</taxon>
        <taxon>Verrucomicrobiaceae</taxon>
        <taxon>Luteolibacter</taxon>
    </lineage>
</organism>
<evidence type="ECO:0000313" key="3">
    <source>
        <dbReference type="Proteomes" id="UP000501812"/>
    </source>
</evidence>
<keyword evidence="1" id="KW-1133">Transmembrane helix</keyword>
<keyword evidence="1" id="KW-0472">Membrane</keyword>
<dbReference type="RefSeq" id="WP_169453788.1">
    <property type="nucleotide sequence ID" value="NZ_CP051774.1"/>
</dbReference>
<reference evidence="2 3" key="1">
    <citation type="submission" date="2020-04" db="EMBL/GenBank/DDBJ databases">
        <title>Luteolibacter sp. G-1-1-1 isolated from soil.</title>
        <authorList>
            <person name="Dahal R.H."/>
        </authorList>
    </citation>
    <scope>NUCLEOTIDE SEQUENCE [LARGE SCALE GENOMIC DNA]</scope>
    <source>
        <strain evidence="2 3">G-1-1-1</strain>
    </source>
</reference>
<dbReference type="EMBL" id="CP051774">
    <property type="protein sequence ID" value="QJE95474.1"/>
    <property type="molecule type" value="Genomic_DNA"/>
</dbReference>
<accession>A0A858RFY8</accession>
<protein>
    <submittedName>
        <fullName evidence="2">Uncharacterized protein</fullName>
    </submittedName>
</protein>
<dbReference type="AlphaFoldDB" id="A0A858RFY8"/>
<name>A0A858RFY8_9BACT</name>
<evidence type="ECO:0000256" key="1">
    <source>
        <dbReference type="SAM" id="Phobius"/>
    </source>
</evidence>
<gene>
    <name evidence="2" type="ORF">HHL09_06660</name>
</gene>
<sequence>MTRRQEKFQERAVKVGIRAVRRRRHMLDEEELRSLKVQVMPALPRILLVTVGALALIGAFCGWPGDSSEMQFLEGLLGAGSLSFGLFGVRRTLGAVLDSVSTVDVLGLIAQAIGDAIDS</sequence>
<dbReference type="KEGG" id="luo:HHL09_06660"/>
<evidence type="ECO:0000313" key="2">
    <source>
        <dbReference type="EMBL" id="QJE95474.1"/>
    </source>
</evidence>
<proteinExistence type="predicted"/>
<dbReference type="Proteomes" id="UP000501812">
    <property type="component" value="Chromosome"/>
</dbReference>
<keyword evidence="3" id="KW-1185">Reference proteome</keyword>
<feature type="transmembrane region" description="Helical" evidence="1">
    <location>
        <begin position="71"/>
        <end position="89"/>
    </location>
</feature>
<feature type="transmembrane region" description="Helical" evidence="1">
    <location>
        <begin position="42"/>
        <end position="65"/>
    </location>
</feature>